<proteinExistence type="predicted"/>
<evidence type="ECO:0000313" key="2">
    <source>
        <dbReference type="EMBL" id="KAJ8974856.1"/>
    </source>
</evidence>
<protein>
    <recommendedName>
        <fullName evidence="4">ABC transporter ATP-binding protein</fullName>
    </recommendedName>
</protein>
<feature type="transmembrane region" description="Helical" evidence="1">
    <location>
        <begin position="24"/>
        <end position="42"/>
    </location>
</feature>
<sequence>MERYWKAEEERAMKAKTNPSLKRVLLKVFGLEFMMYGIVLAISEAIRIAQPLALGQLIAFYVPGQNQITPEEAYWYAAVLYYVP</sequence>
<gene>
    <name evidence="2" type="ORF">NQ317_001954</name>
</gene>
<keyword evidence="1" id="KW-0812">Transmembrane</keyword>
<accession>A0ABQ9J9M8</accession>
<keyword evidence="1" id="KW-0472">Membrane</keyword>
<dbReference type="Proteomes" id="UP001162164">
    <property type="component" value="Unassembled WGS sequence"/>
</dbReference>
<evidence type="ECO:0008006" key="4">
    <source>
        <dbReference type="Google" id="ProtNLM"/>
    </source>
</evidence>
<keyword evidence="3" id="KW-1185">Reference proteome</keyword>
<comment type="caution">
    <text evidence="2">The sequence shown here is derived from an EMBL/GenBank/DDBJ whole genome shotgun (WGS) entry which is preliminary data.</text>
</comment>
<reference evidence="2" key="1">
    <citation type="journal article" date="2023" name="Insect Mol. Biol.">
        <title>Genome sequencing provides insights into the evolution of gene families encoding plant cell wall-degrading enzymes in longhorned beetles.</title>
        <authorList>
            <person name="Shin N.R."/>
            <person name="Okamura Y."/>
            <person name="Kirsch R."/>
            <person name="Pauchet Y."/>
        </authorList>
    </citation>
    <scope>NUCLEOTIDE SEQUENCE</scope>
    <source>
        <strain evidence="2">MMC_N1</strain>
    </source>
</reference>
<dbReference type="EMBL" id="JAPWTJ010000918">
    <property type="protein sequence ID" value="KAJ8974856.1"/>
    <property type="molecule type" value="Genomic_DNA"/>
</dbReference>
<evidence type="ECO:0000256" key="1">
    <source>
        <dbReference type="SAM" id="Phobius"/>
    </source>
</evidence>
<organism evidence="2 3">
    <name type="scientific">Molorchus minor</name>
    <dbReference type="NCBI Taxonomy" id="1323400"/>
    <lineage>
        <taxon>Eukaryota</taxon>
        <taxon>Metazoa</taxon>
        <taxon>Ecdysozoa</taxon>
        <taxon>Arthropoda</taxon>
        <taxon>Hexapoda</taxon>
        <taxon>Insecta</taxon>
        <taxon>Pterygota</taxon>
        <taxon>Neoptera</taxon>
        <taxon>Endopterygota</taxon>
        <taxon>Coleoptera</taxon>
        <taxon>Polyphaga</taxon>
        <taxon>Cucujiformia</taxon>
        <taxon>Chrysomeloidea</taxon>
        <taxon>Cerambycidae</taxon>
        <taxon>Lamiinae</taxon>
        <taxon>Monochamini</taxon>
        <taxon>Molorchus</taxon>
    </lineage>
</organism>
<keyword evidence="1" id="KW-1133">Transmembrane helix</keyword>
<name>A0ABQ9J9M8_9CUCU</name>
<evidence type="ECO:0000313" key="3">
    <source>
        <dbReference type="Proteomes" id="UP001162164"/>
    </source>
</evidence>